<dbReference type="PANTHER" id="PTHR43330:SF27">
    <property type="entry name" value="METHIONINE AMINOPEPTIDASE"/>
    <property type="match status" value="1"/>
</dbReference>
<dbReference type="PANTHER" id="PTHR43330">
    <property type="entry name" value="METHIONINE AMINOPEPTIDASE"/>
    <property type="match status" value="1"/>
</dbReference>
<comment type="similarity">
    <text evidence="5">Belongs to the peptidase M24A family. Methionine aminopeptidase type 1 subfamily.</text>
</comment>
<organism evidence="8">
    <name type="scientific">Sipha flava</name>
    <name type="common">yellow sugarcane aphid</name>
    <dbReference type="NCBI Taxonomy" id="143950"/>
    <lineage>
        <taxon>Eukaryota</taxon>
        <taxon>Metazoa</taxon>
        <taxon>Ecdysozoa</taxon>
        <taxon>Arthropoda</taxon>
        <taxon>Hexapoda</taxon>
        <taxon>Insecta</taxon>
        <taxon>Pterygota</taxon>
        <taxon>Neoptera</taxon>
        <taxon>Paraneoptera</taxon>
        <taxon>Hemiptera</taxon>
        <taxon>Sternorrhyncha</taxon>
        <taxon>Aphidomorpha</taxon>
        <taxon>Aphidoidea</taxon>
        <taxon>Aphididae</taxon>
        <taxon>Sipha</taxon>
    </lineage>
</organism>
<dbReference type="NCBIfam" id="TIGR00500">
    <property type="entry name" value="met_pdase_I"/>
    <property type="match status" value="1"/>
</dbReference>
<feature type="binding site" evidence="5">
    <location>
        <position position="107"/>
    </location>
    <ligand>
        <name>a divalent metal cation</name>
        <dbReference type="ChEBI" id="CHEBI:60240"/>
        <label>1</label>
    </ligand>
</feature>
<sequence>MIKIKNKYDIKKMREVCKLTAEVLDFIKKYISPGISTGEIDKICHNYIVNKKKSIPACLGYQGYPKSTCISLNNVVCHGIPDEKIILKDGDIVNIDVALIKNNYFGDASKMFTVGKCSKIAKKLCKVTLKALYSTIKIIKPGIKIEKIGKNIEKIAKKNDFSVVREYCGHGIGKKFHEEPYVLHYNKKGQNIFLKEGMVFTIEPMINAGKRYVFCEKNKWVVKTQDNSLSAQYEHTVLITKDGCEVLTLGKNEKI</sequence>
<dbReference type="InterPro" id="IPR000994">
    <property type="entry name" value="Pept_M24"/>
</dbReference>
<dbReference type="Gene3D" id="3.90.230.10">
    <property type="entry name" value="Creatinase/methionine aminopeptidase superfamily"/>
    <property type="match status" value="1"/>
</dbReference>
<dbReference type="PROSITE" id="PS00680">
    <property type="entry name" value="MAP_1"/>
    <property type="match status" value="1"/>
</dbReference>
<keyword evidence="3 5" id="KW-0479">Metal-binding</keyword>
<evidence type="ECO:0000256" key="4">
    <source>
        <dbReference type="ARBA" id="ARBA00022801"/>
    </source>
</evidence>
<dbReference type="Pfam" id="PF00557">
    <property type="entry name" value="Peptidase_M24"/>
    <property type="match status" value="1"/>
</dbReference>
<dbReference type="EMBL" id="GGMS01005597">
    <property type="protein sequence ID" value="MBY74800.1"/>
    <property type="molecule type" value="Transcribed_RNA"/>
</dbReference>
<evidence type="ECO:0000256" key="5">
    <source>
        <dbReference type="HAMAP-Rule" id="MF_03174"/>
    </source>
</evidence>
<evidence type="ECO:0000256" key="3">
    <source>
        <dbReference type="ARBA" id="ARBA00022723"/>
    </source>
</evidence>
<feature type="binding site" evidence="5">
    <location>
        <position position="96"/>
    </location>
    <ligand>
        <name>a divalent metal cation</name>
        <dbReference type="ChEBI" id="CHEBI:60240"/>
        <label>1</label>
    </ligand>
</feature>
<evidence type="ECO:0000256" key="6">
    <source>
        <dbReference type="RuleBase" id="RU003653"/>
    </source>
</evidence>
<keyword evidence="1 5" id="KW-0031">Aminopeptidase</keyword>
<evidence type="ECO:0000313" key="8">
    <source>
        <dbReference type="EMBL" id="MBY74800.1"/>
    </source>
</evidence>
<evidence type="ECO:0000259" key="7">
    <source>
        <dbReference type="Pfam" id="PF00557"/>
    </source>
</evidence>
<dbReference type="CDD" id="cd01086">
    <property type="entry name" value="MetAP1"/>
    <property type="match status" value="1"/>
</dbReference>
<comment type="catalytic activity">
    <reaction evidence="5 6">
        <text>Release of N-terminal amino acids, preferentially methionine, from peptides and arylamides.</text>
        <dbReference type="EC" id="3.4.11.18"/>
    </reaction>
</comment>
<dbReference type="PRINTS" id="PR00599">
    <property type="entry name" value="MAPEPTIDASE"/>
</dbReference>
<evidence type="ECO:0000256" key="2">
    <source>
        <dbReference type="ARBA" id="ARBA00022670"/>
    </source>
</evidence>
<feature type="domain" description="Peptidase M24" evidence="7">
    <location>
        <begin position="11"/>
        <end position="241"/>
    </location>
</feature>
<dbReference type="InterPro" id="IPR002467">
    <property type="entry name" value="Pept_M24A_MAP1"/>
</dbReference>
<evidence type="ECO:0000256" key="1">
    <source>
        <dbReference type="ARBA" id="ARBA00022438"/>
    </source>
</evidence>
<dbReference type="InterPro" id="IPR001714">
    <property type="entry name" value="Pept_M24_MAP"/>
</dbReference>
<accession>A0A2S2QB94</accession>
<dbReference type="AlphaFoldDB" id="A0A2S2QB94"/>
<dbReference type="GO" id="GO:0046872">
    <property type="term" value="F:metal ion binding"/>
    <property type="evidence" value="ECO:0007669"/>
    <property type="project" value="UniProtKB-UniRule"/>
</dbReference>
<gene>
    <name evidence="8" type="primary">map</name>
    <name evidence="8" type="ORF">g.185729</name>
</gene>
<feature type="binding site" evidence="5">
    <location>
        <position position="177"/>
    </location>
    <ligand>
        <name>substrate</name>
    </ligand>
</feature>
<dbReference type="NCBIfam" id="NF008970">
    <property type="entry name" value="PRK12318.1"/>
    <property type="match status" value="1"/>
</dbReference>
<dbReference type="EC" id="3.4.11.18" evidence="6"/>
<dbReference type="GO" id="GO:0006508">
    <property type="term" value="P:proteolysis"/>
    <property type="evidence" value="ECO:0007669"/>
    <property type="project" value="UniProtKB-KW"/>
</dbReference>
<dbReference type="GO" id="GO:0004239">
    <property type="term" value="F:initiator methionyl aminopeptidase activity"/>
    <property type="evidence" value="ECO:0007669"/>
    <property type="project" value="UniProtKB-UniRule"/>
</dbReference>
<comment type="cofactor">
    <cofactor evidence="5">
        <name>Co(2+)</name>
        <dbReference type="ChEBI" id="CHEBI:48828"/>
    </cofactor>
    <cofactor evidence="5">
        <name>Zn(2+)</name>
        <dbReference type="ChEBI" id="CHEBI:29105"/>
    </cofactor>
    <cofactor evidence="5">
        <name>Mn(2+)</name>
        <dbReference type="ChEBI" id="CHEBI:29035"/>
    </cofactor>
    <cofactor evidence="5">
        <name>Fe(2+)</name>
        <dbReference type="ChEBI" id="CHEBI:29033"/>
    </cofactor>
    <text evidence="5">Binds 2 divalent metal cations per subunit. Has a high-affinity and a low affinity metal-binding site. The true nature of the physiological cofactor is under debate. The enzyme is active with cobalt, zinc, manganese or divalent iron ions. Most likely, methionine aminopeptidases function as mononuclear Fe(2+)-metalloproteases under physiological conditions, and the catalytically relevant metal-binding site has been assigned to the histidine-containing high-affinity site.</text>
</comment>
<comment type="function">
    <text evidence="6">Cotranslationally removes the N-terminal methionine from nascent proteins. The N-terminal methionine is often cleaved when the second residue in the primary sequence is small and uncharged (Met-Ala-, Cys, Gly, Pro, Ser, Thr, or Val).</text>
</comment>
<feature type="binding site" evidence="5">
    <location>
        <position position="107"/>
    </location>
    <ligand>
        <name>a divalent metal cation</name>
        <dbReference type="ChEBI" id="CHEBI:60240"/>
        <label>2</label>
        <note>catalytic</note>
    </ligand>
</feature>
<feature type="binding site" evidence="5">
    <location>
        <position position="234"/>
    </location>
    <ligand>
        <name>a divalent metal cation</name>
        <dbReference type="ChEBI" id="CHEBI:60240"/>
        <label>2</label>
        <note>catalytic</note>
    </ligand>
</feature>
<dbReference type="GO" id="GO:0005829">
    <property type="term" value="C:cytosol"/>
    <property type="evidence" value="ECO:0007669"/>
    <property type="project" value="TreeGrafter"/>
</dbReference>
<name>A0A2S2QB94_9HEMI</name>
<keyword evidence="4 5" id="KW-0378">Hydrolase</keyword>
<dbReference type="OrthoDB" id="3209743at2759"/>
<keyword evidence="2 5" id="KW-0645">Protease</keyword>
<feature type="binding site" evidence="5">
    <location>
        <position position="78"/>
    </location>
    <ligand>
        <name>substrate</name>
    </ligand>
</feature>
<dbReference type="SUPFAM" id="SSF55920">
    <property type="entry name" value="Creatinase/aminopeptidase"/>
    <property type="match status" value="1"/>
</dbReference>
<feature type="binding site" evidence="5">
    <location>
        <position position="203"/>
    </location>
    <ligand>
        <name>a divalent metal cation</name>
        <dbReference type="ChEBI" id="CHEBI:60240"/>
        <label>2</label>
        <note>catalytic</note>
    </ligand>
</feature>
<feature type="binding site" evidence="5">
    <location>
        <position position="170"/>
    </location>
    <ligand>
        <name>a divalent metal cation</name>
        <dbReference type="ChEBI" id="CHEBI:60240"/>
        <label>2</label>
        <note>catalytic</note>
    </ligand>
</feature>
<proteinExistence type="inferred from homology"/>
<feature type="binding site" evidence="5">
    <location>
        <position position="234"/>
    </location>
    <ligand>
        <name>a divalent metal cation</name>
        <dbReference type="ChEBI" id="CHEBI:60240"/>
        <label>1</label>
    </ligand>
</feature>
<dbReference type="HAMAP" id="MF_01974">
    <property type="entry name" value="MetAP_1"/>
    <property type="match status" value="1"/>
</dbReference>
<dbReference type="InterPro" id="IPR036005">
    <property type="entry name" value="Creatinase/aminopeptidase-like"/>
</dbReference>
<protein>
    <recommendedName>
        <fullName evidence="6">Methionine aminopeptidase</fullName>
        <ecNumber evidence="6">3.4.11.18</ecNumber>
    </recommendedName>
</protein>
<reference evidence="8" key="1">
    <citation type="submission" date="2018-04" db="EMBL/GenBank/DDBJ databases">
        <title>Transcriptome assembly of Sipha flava.</title>
        <authorList>
            <person name="Scully E.D."/>
            <person name="Geib S.M."/>
            <person name="Palmer N.A."/>
            <person name="Koch K."/>
            <person name="Bradshaw J."/>
            <person name="Heng-Moss T."/>
            <person name="Sarath G."/>
        </authorList>
    </citation>
    <scope>NUCLEOTIDE SEQUENCE</scope>
</reference>
<dbReference type="GO" id="GO:0070006">
    <property type="term" value="F:metalloaminopeptidase activity"/>
    <property type="evidence" value="ECO:0007669"/>
    <property type="project" value="UniProtKB-UniRule"/>
</dbReference>